<gene>
    <name evidence="1" type="ORF">NCTC11967_01977</name>
</gene>
<organism evidence="1 2">
    <name type="scientific">Yokenella regensburgei</name>
    <dbReference type="NCBI Taxonomy" id="158877"/>
    <lineage>
        <taxon>Bacteria</taxon>
        <taxon>Pseudomonadati</taxon>
        <taxon>Pseudomonadota</taxon>
        <taxon>Gammaproteobacteria</taxon>
        <taxon>Enterobacterales</taxon>
        <taxon>Enterobacteriaceae</taxon>
        <taxon>Yokenella</taxon>
    </lineage>
</organism>
<comment type="caution">
    <text evidence="1">The sequence shown here is derived from an EMBL/GenBank/DDBJ whole genome shotgun (WGS) entry which is preliminary data.</text>
</comment>
<evidence type="ECO:0000313" key="2">
    <source>
        <dbReference type="Proteomes" id="UP000251313"/>
    </source>
</evidence>
<accession>A0AB38FUL7</accession>
<sequence length="74" mass="8045">MMSNVYVEPQPTGRLEGSAITHYTLEHVHGVSIDGKSHATQQSAIDAAKAKGFKPLVAHVRNTNKGNPEHWRAA</sequence>
<evidence type="ECO:0000313" key="1">
    <source>
        <dbReference type="EMBL" id="SQA62959.1"/>
    </source>
</evidence>
<name>A0AB38FUL7_9ENTR</name>
<proteinExistence type="predicted"/>
<protein>
    <recommendedName>
        <fullName evidence="3">DUF2188 domain-containing protein</fullName>
    </recommendedName>
</protein>
<dbReference type="AlphaFoldDB" id="A0AB38FUL7"/>
<reference evidence="1 2" key="1">
    <citation type="submission" date="2018-06" db="EMBL/GenBank/DDBJ databases">
        <authorList>
            <consortium name="Pathogen Informatics"/>
            <person name="Doyle S."/>
        </authorList>
    </citation>
    <scope>NUCLEOTIDE SEQUENCE [LARGE SCALE GENOMIC DNA]</scope>
    <source>
        <strain evidence="1 2">NCTC11967</strain>
    </source>
</reference>
<dbReference type="Proteomes" id="UP000251313">
    <property type="component" value="Unassembled WGS sequence"/>
</dbReference>
<evidence type="ECO:0008006" key="3">
    <source>
        <dbReference type="Google" id="ProtNLM"/>
    </source>
</evidence>
<dbReference type="RefSeq" id="WP_211248363.1">
    <property type="nucleotide sequence ID" value="NZ_UAVL01000009.1"/>
</dbReference>
<dbReference type="EMBL" id="UAVL01000009">
    <property type="protein sequence ID" value="SQA62959.1"/>
    <property type="molecule type" value="Genomic_DNA"/>
</dbReference>